<accession>A0ABY4YZE9</accession>
<dbReference type="InterPro" id="IPR050171">
    <property type="entry name" value="MFS_Transporters"/>
</dbReference>
<dbReference type="PROSITE" id="PS00216">
    <property type="entry name" value="SUGAR_TRANSPORT_1"/>
    <property type="match status" value="1"/>
</dbReference>
<keyword evidence="5 8" id="KW-0812">Transmembrane</keyword>
<feature type="transmembrane region" description="Helical" evidence="8">
    <location>
        <begin position="253"/>
        <end position="272"/>
    </location>
</feature>
<evidence type="ECO:0000313" key="11">
    <source>
        <dbReference type="Proteomes" id="UP001056455"/>
    </source>
</evidence>
<dbReference type="EMBL" id="CP099489">
    <property type="protein sequence ID" value="USQ82126.1"/>
    <property type="molecule type" value="Genomic_DNA"/>
</dbReference>
<evidence type="ECO:0000259" key="9">
    <source>
        <dbReference type="PROSITE" id="PS50850"/>
    </source>
</evidence>
<feature type="transmembrane region" description="Helical" evidence="8">
    <location>
        <begin position="284"/>
        <end position="304"/>
    </location>
</feature>
<dbReference type="Pfam" id="PF07690">
    <property type="entry name" value="MFS_1"/>
    <property type="match status" value="1"/>
</dbReference>
<gene>
    <name evidence="10" type="ORF">NF556_05615</name>
</gene>
<keyword evidence="4" id="KW-1003">Cell membrane</keyword>
<dbReference type="InterPro" id="IPR020846">
    <property type="entry name" value="MFS_dom"/>
</dbReference>
<keyword evidence="11" id="KW-1185">Reference proteome</keyword>
<dbReference type="InterPro" id="IPR001958">
    <property type="entry name" value="Tet-R_TetA/multi-R_MdtG-like"/>
</dbReference>
<feature type="transmembrane region" description="Helical" evidence="8">
    <location>
        <begin position="144"/>
        <end position="166"/>
    </location>
</feature>
<dbReference type="Gene3D" id="1.20.1250.20">
    <property type="entry name" value="MFS general substrate transporter like domains"/>
    <property type="match status" value="2"/>
</dbReference>
<sequence length="419" mass="42969">MSDTVHGQPPRPRIPHEIWILVGAAFVIAIGFGIVSPVLPAYARSFDVGVAAASVIVSAFAFFRLVFAPAGGLLVSRLGERPVYLIGLIIVALSSLATAFAQSYGQLLLFRGLGGIGSTMFTVSAMALLVRLAPPSARGRVSSAYGSAFLIGGMAGPVLGGVLAGWGMRAPFIVYAVALFIAALVVGIGLGGARLRPTPEQKARPTMTLTQAWRSPVYRAVLASGAANGWTNFGVRMAVLPLLAAAVLDRPWVAGAVLATSAVGTAVTLQLSGRWVDSVGRRPLVLSGLLVMGVSFGLLGLALHPVLSTTLGLGVLFVLSLTAGVGAGLVNPAQQAAVADVVGQDHNGGTVLSTFQMSQDSGAIVGPILVGLVADQFGFGTAFAVTGAICLLGAIPWLRAPEPLTHHATRAQREDDIDT</sequence>
<evidence type="ECO:0000256" key="4">
    <source>
        <dbReference type="ARBA" id="ARBA00022475"/>
    </source>
</evidence>
<dbReference type="InterPro" id="IPR005829">
    <property type="entry name" value="Sugar_transporter_CS"/>
</dbReference>
<dbReference type="CDD" id="cd17325">
    <property type="entry name" value="MFS_MdtG_SLC18_like"/>
    <property type="match status" value="1"/>
</dbReference>
<protein>
    <submittedName>
        <fullName evidence="10">MFS transporter</fullName>
    </submittedName>
</protein>
<keyword evidence="7 8" id="KW-0472">Membrane</keyword>
<feature type="transmembrane region" description="Helical" evidence="8">
    <location>
        <begin position="172"/>
        <end position="195"/>
    </location>
</feature>
<evidence type="ECO:0000256" key="3">
    <source>
        <dbReference type="ARBA" id="ARBA00022448"/>
    </source>
</evidence>
<proteinExistence type="inferred from homology"/>
<dbReference type="Proteomes" id="UP001056455">
    <property type="component" value="Chromosome"/>
</dbReference>
<evidence type="ECO:0000256" key="1">
    <source>
        <dbReference type="ARBA" id="ARBA00004651"/>
    </source>
</evidence>
<feature type="transmembrane region" description="Helical" evidence="8">
    <location>
        <begin position="51"/>
        <end position="75"/>
    </location>
</feature>
<dbReference type="PANTHER" id="PTHR23517:SF13">
    <property type="entry name" value="MAJOR FACILITATOR SUPERFAMILY MFS_1"/>
    <property type="match status" value="1"/>
</dbReference>
<feature type="transmembrane region" description="Helical" evidence="8">
    <location>
        <begin position="108"/>
        <end position="132"/>
    </location>
</feature>
<evidence type="ECO:0000256" key="8">
    <source>
        <dbReference type="SAM" id="Phobius"/>
    </source>
</evidence>
<dbReference type="SUPFAM" id="SSF103473">
    <property type="entry name" value="MFS general substrate transporter"/>
    <property type="match status" value="1"/>
</dbReference>
<reference evidence="10" key="1">
    <citation type="submission" date="2022-06" db="EMBL/GenBank/DDBJ databases">
        <title>Ornithinimicrobium HY1793.</title>
        <authorList>
            <person name="Huang Y."/>
        </authorList>
    </citation>
    <scope>NUCLEOTIDE SEQUENCE</scope>
    <source>
        <strain evidence="10">HY1793</strain>
    </source>
</reference>
<dbReference type="PROSITE" id="PS50850">
    <property type="entry name" value="MFS"/>
    <property type="match status" value="1"/>
</dbReference>
<keyword evidence="6 8" id="KW-1133">Transmembrane helix</keyword>
<dbReference type="InterPro" id="IPR011701">
    <property type="entry name" value="MFS"/>
</dbReference>
<dbReference type="PANTHER" id="PTHR23517">
    <property type="entry name" value="RESISTANCE PROTEIN MDTM, PUTATIVE-RELATED-RELATED"/>
    <property type="match status" value="1"/>
</dbReference>
<evidence type="ECO:0000256" key="2">
    <source>
        <dbReference type="ARBA" id="ARBA00007520"/>
    </source>
</evidence>
<feature type="domain" description="Major facilitator superfamily (MFS) profile" evidence="9">
    <location>
        <begin position="17"/>
        <end position="405"/>
    </location>
</feature>
<dbReference type="PRINTS" id="PR01035">
    <property type="entry name" value="TCRTETA"/>
</dbReference>
<evidence type="ECO:0000313" key="10">
    <source>
        <dbReference type="EMBL" id="USQ82126.1"/>
    </source>
</evidence>
<organism evidence="10 11">
    <name type="scientific">Ornithinimicrobium faecis</name>
    <dbReference type="NCBI Taxonomy" id="2934158"/>
    <lineage>
        <taxon>Bacteria</taxon>
        <taxon>Bacillati</taxon>
        <taxon>Actinomycetota</taxon>
        <taxon>Actinomycetes</taxon>
        <taxon>Micrococcales</taxon>
        <taxon>Ornithinimicrobiaceae</taxon>
        <taxon>Ornithinimicrobium</taxon>
    </lineage>
</organism>
<dbReference type="InterPro" id="IPR036259">
    <property type="entry name" value="MFS_trans_sf"/>
</dbReference>
<feature type="transmembrane region" description="Helical" evidence="8">
    <location>
        <begin position="82"/>
        <end position="102"/>
    </location>
</feature>
<evidence type="ECO:0000256" key="6">
    <source>
        <dbReference type="ARBA" id="ARBA00022989"/>
    </source>
</evidence>
<comment type="similarity">
    <text evidence="2">Belongs to the major facilitator superfamily. TCR/Tet family.</text>
</comment>
<comment type="subcellular location">
    <subcellularLocation>
        <location evidence="1">Cell membrane</location>
        <topology evidence="1">Multi-pass membrane protein</topology>
    </subcellularLocation>
</comment>
<feature type="transmembrane region" description="Helical" evidence="8">
    <location>
        <begin position="310"/>
        <end position="330"/>
    </location>
</feature>
<dbReference type="RefSeq" id="WP_252595727.1">
    <property type="nucleotide sequence ID" value="NZ_CP099489.1"/>
</dbReference>
<name>A0ABY4YZE9_9MICO</name>
<evidence type="ECO:0000256" key="5">
    <source>
        <dbReference type="ARBA" id="ARBA00022692"/>
    </source>
</evidence>
<feature type="transmembrane region" description="Helical" evidence="8">
    <location>
        <begin position="18"/>
        <end position="39"/>
    </location>
</feature>
<evidence type="ECO:0000256" key="7">
    <source>
        <dbReference type="ARBA" id="ARBA00023136"/>
    </source>
</evidence>
<keyword evidence="3" id="KW-0813">Transport</keyword>